<evidence type="ECO:0000313" key="1">
    <source>
        <dbReference type="EMBL" id="CAH1640873.1"/>
    </source>
</evidence>
<accession>A0A9P0N442</accession>
<name>A0A9P0N442_SPOLI</name>
<sequence length="72" mass="8134">MVSNRHRPWTPRTPEALQVRYRPIRNSGFGEIGEGRVIGPALFHVGFLRGRDITPVEPVHSWPKHGSPLISI</sequence>
<gene>
    <name evidence="1" type="ORF">SPLIT_LOCUS6229</name>
</gene>
<dbReference type="Proteomes" id="UP001153321">
    <property type="component" value="Chromosome 21"/>
</dbReference>
<organism evidence="1 2">
    <name type="scientific">Spodoptera littoralis</name>
    <name type="common">Egyptian cotton leafworm</name>
    <dbReference type="NCBI Taxonomy" id="7109"/>
    <lineage>
        <taxon>Eukaryota</taxon>
        <taxon>Metazoa</taxon>
        <taxon>Ecdysozoa</taxon>
        <taxon>Arthropoda</taxon>
        <taxon>Hexapoda</taxon>
        <taxon>Insecta</taxon>
        <taxon>Pterygota</taxon>
        <taxon>Neoptera</taxon>
        <taxon>Endopterygota</taxon>
        <taxon>Lepidoptera</taxon>
        <taxon>Glossata</taxon>
        <taxon>Ditrysia</taxon>
        <taxon>Noctuoidea</taxon>
        <taxon>Noctuidae</taxon>
        <taxon>Amphipyrinae</taxon>
        <taxon>Spodoptera</taxon>
    </lineage>
</organism>
<keyword evidence="2" id="KW-1185">Reference proteome</keyword>
<dbReference type="AlphaFoldDB" id="A0A9P0N442"/>
<evidence type="ECO:0000313" key="2">
    <source>
        <dbReference type="Proteomes" id="UP001153321"/>
    </source>
</evidence>
<protein>
    <submittedName>
        <fullName evidence="1">Uncharacterized protein</fullName>
    </submittedName>
</protein>
<dbReference type="EMBL" id="LR824552">
    <property type="protein sequence ID" value="CAH1640873.1"/>
    <property type="molecule type" value="Genomic_DNA"/>
</dbReference>
<reference evidence="1" key="1">
    <citation type="submission" date="2022-02" db="EMBL/GenBank/DDBJ databases">
        <authorList>
            <person name="King R."/>
        </authorList>
    </citation>
    <scope>NUCLEOTIDE SEQUENCE</scope>
</reference>
<proteinExistence type="predicted"/>